<dbReference type="SUPFAM" id="SSF47598">
    <property type="entry name" value="Ribbon-helix-helix"/>
    <property type="match status" value="1"/>
</dbReference>
<dbReference type="PATRIC" id="fig|562.7396.peg.1779"/>
<organism evidence="2 3">
    <name type="scientific">Escherichia coli</name>
    <dbReference type="NCBI Taxonomy" id="562"/>
    <lineage>
        <taxon>Bacteria</taxon>
        <taxon>Pseudomonadati</taxon>
        <taxon>Pseudomonadota</taxon>
        <taxon>Gammaproteobacteria</taxon>
        <taxon>Enterobacterales</taxon>
        <taxon>Enterobacteriaceae</taxon>
        <taxon>Escherichia</taxon>
    </lineage>
</organism>
<evidence type="ECO:0000313" key="2">
    <source>
        <dbReference type="EMBL" id="KNF70230.1"/>
    </source>
</evidence>
<dbReference type="AlphaFoldDB" id="A0A0B0VVA5"/>
<accession>A0A0B0VVA5</accession>
<dbReference type="EMBL" id="LGZN01000022">
    <property type="protein sequence ID" value="KNF70230.1"/>
    <property type="molecule type" value="Genomic_DNA"/>
</dbReference>
<protein>
    <submittedName>
        <fullName evidence="2">Repressor</fullName>
    </submittedName>
</protein>
<dbReference type="GO" id="GO:0006355">
    <property type="term" value="P:regulation of DNA-templated transcription"/>
    <property type="evidence" value="ECO:0007669"/>
    <property type="project" value="InterPro"/>
</dbReference>
<evidence type="ECO:0000313" key="3">
    <source>
        <dbReference type="Proteomes" id="UP000037564"/>
    </source>
</evidence>
<feature type="region of interest" description="Disordered" evidence="1">
    <location>
        <begin position="1"/>
        <end position="20"/>
    </location>
</feature>
<sequence length="64" mass="7262">MSTVIKRDKKQKGTGKTPPFHMRIVPELKEQFDNEASNDGVSLANWLKELGRAELKRRGIEPKG</sequence>
<dbReference type="Proteomes" id="UP000037564">
    <property type="component" value="Unassembled WGS sequence"/>
</dbReference>
<evidence type="ECO:0000256" key="1">
    <source>
        <dbReference type="SAM" id="MobiDB-lite"/>
    </source>
</evidence>
<comment type="caution">
    <text evidence="2">The sequence shown here is derived from an EMBL/GenBank/DDBJ whole genome shotgun (WGS) entry which is preliminary data.</text>
</comment>
<proteinExistence type="predicted"/>
<reference evidence="2 3" key="1">
    <citation type="submission" date="2015-07" db="EMBL/GenBank/DDBJ databases">
        <title>Genome sequences of 64 non-O157:H7 Shiga toxin-producing Escherichia coli strains.</title>
        <authorList>
            <person name="Gonzalez-Escalona N."/>
            <person name="Toro M."/>
            <person name="Timme R."/>
            <person name="Payne J."/>
        </authorList>
    </citation>
    <scope>NUCLEOTIDE SEQUENCE [LARGE SCALE GENOMIC DNA]</scope>
    <source>
        <strain evidence="2 3">CFSAN026843</strain>
    </source>
</reference>
<gene>
    <name evidence="2" type="ORF">WR15_09450</name>
</gene>
<name>A0A0B0VVA5_ECOLX</name>
<dbReference type="RefSeq" id="WP_000108740.1">
    <property type="nucleotide sequence ID" value="NZ_BGAV01000051.1"/>
</dbReference>
<dbReference type="InterPro" id="IPR010985">
    <property type="entry name" value="Ribbon_hlx_hlx"/>
</dbReference>